<proteinExistence type="predicted"/>
<comment type="caution">
    <text evidence="1">The sequence shown here is derived from an EMBL/GenBank/DDBJ whole genome shotgun (WGS) entry which is preliminary data.</text>
</comment>
<organism evidence="1 2">
    <name type="scientific">Hexamita inflata</name>
    <dbReference type="NCBI Taxonomy" id="28002"/>
    <lineage>
        <taxon>Eukaryota</taxon>
        <taxon>Metamonada</taxon>
        <taxon>Diplomonadida</taxon>
        <taxon>Hexamitidae</taxon>
        <taxon>Hexamitinae</taxon>
        <taxon>Hexamita</taxon>
    </lineage>
</organism>
<dbReference type="Gene3D" id="2.160.20.110">
    <property type="match status" value="1"/>
</dbReference>
<dbReference type="Proteomes" id="UP001642409">
    <property type="component" value="Unassembled WGS sequence"/>
</dbReference>
<evidence type="ECO:0000313" key="2">
    <source>
        <dbReference type="Proteomes" id="UP001642409"/>
    </source>
</evidence>
<gene>
    <name evidence="1" type="ORF">HINF_LOCUS11911</name>
</gene>
<sequence length="1004" mass="109582">MIIEPKENFIVQLSFIQFRITSSNSSGLINVIKQQIELKINQCKLSGSNQVSSKNNGYLACNILVIIQQQISELYICIDQTQRLGQDSVQINTIGESMQCDMCENQSVIYGLCREELKYSENVNGMYLCVYPFEYIDNQCICAHGYLLNKTLCVNILDSLNLMSGIIDSDSNDQLKLLQQNIKKIEDQIILIDKSVVNNITDIENRIISNYSKSDTNLFKNISILDNRIYENITSIINDISIAQFTADKNLLINTTELDWRIFNNVSQLNASLLDQTLRMNDINDSLFNKIELQQKVINDLVQHINCTSNYGHSMVNGSCIQVTCAIQGQQSINGICQCVNINAIIQADSCVCPANSKIIGIACVCSINGQTMQKGQCVCSTTGAVVIKDACTCGVNGVNTSNTCSCPNGSSLVNGTCTCTNINAYISGGQCTCPKDSSLVKGVCKCDKIVGQQIISGSCQCPSGFSVVKDSCVFTNYMVKNQYFECSQEIFATSFDIQIISYQITTSGNFFGSQIFIKDAFIDISDNVFTQITYKPLFQSQTSFINLKIQFGVQSLLSGSFILPYTSSNYRTIGIQQMNIISRPGSQLTVFAAQQLNILTDLTQNANIANLLVNLSFAPSSGNITLIRTIHRVFNISGYQVLGDYVSTQTVSMIGLNLNLATVNLNQVSFKPTAYNVGNGSAYLFGNVMMTSTINVNNFAVILGNSSNFLLLGSISTTSTDYYQFGGIIAQINDSVANIANVIYDSYQQFSTNYVTNSGFLVGHIQLSICSINIQNACMQQNITSTTQQFYSFGLVGCNYGNISIQNASVIFYAQKTNGEKIGIIGIAGDRAQTYNYGEVINLRATITIFAQNSGSMEIGSMIGQIQSTNFSLKDITVIGGNIITDEGYVGGLVGQLSSNTTIYNSTISQMNITGMVAVGGFVGQTTTNQLYIINSKIKFVRLSAAKIVGIVVGYNYGYPSGDLYLMISGSSSESININNDQRKDCASLIVAVLESNLIDGCE</sequence>
<name>A0ABP1HEE4_9EUKA</name>
<keyword evidence="2" id="KW-1185">Reference proteome</keyword>
<accession>A0ABP1HEE4</accession>
<dbReference type="EMBL" id="CAXDID020000026">
    <property type="protein sequence ID" value="CAL5991079.1"/>
    <property type="molecule type" value="Genomic_DNA"/>
</dbReference>
<protein>
    <submittedName>
        <fullName evidence="1">Uncharacterized protein</fullName>
    </submittedName>
</protein>
<reference evidence="1 2" key="1">
    <citation type="submission" date="2024-07" db="EMBL/GenBank/DDBJ databases">
        <authorList>
            <person name="Akdeniz Z."/>
        </authorList>
    </citation>
    <scope>NUCLEOTIDE SEQUENCE [LARGE SCALE GENOMIC DNA]</scope>
</reference>
<evidence type="ECO:0000313" key="1">
    <source>
        <dbReference type="EMBL" id="CAL5991079.1"/>
    </source>
</evidence>